<dbReference type="HAMAP" id="MF_02087">
    <property type="entry name" value="PLP_homeostasis"/>
    <property type="match status" value="1"/>
</dbReference>
<feature type="modified residue" description="N6-(pyridoxal phosphate)lysine" evidence="2">
    <location>
        <position position="34"/>
    </location>
</feature>
<proteinExistence type="inferred from homology"/>
<comment type="similarity">
    <text evidence="2 3">Belongs to the pyridoxal phosphate-binding protein YggS/PROSC family.</text>
</comment>
<dbReference type="EMBL" id="JBHSUA010000018">
    <property type="protein sequence ID" value="MFC6397023.1"/>
    <property type="molecule type" value="Genomic_DNA"/>
</dbReference>
<protein>
    <recommendedName>
        <fullName evidence="2">Pyridoxal phosphate homeostasis protein</fullName>
        <shortName evidence="2">PLP homeostasis protein</shortName>
    </recommendedName>
</protein>
<evidence type="ECO:0000256" key="1">
    <source>
        <dbReference type="ARBA" id="ARBA00022898"/>
    </source>
</evidence>
<keyword evidence="1 2" id="KW-0663">Pyridoxal phosphate</keyword>
<feature type="domain" description="Alanine racemase N-terminal" evidence="4">
    <location>
        <begin position="6"/>
        <end position="226"/>
    </location>
</feature>
<accession>A0ABW1X313</accession>
<gene>
    <name evidence="5" type="ORF">ACFP57_08525</name>
</gene>
<dbReference type="NCBIfam" id="TIGR00044">
    <property type="entry name" value="YggS family pyridoxal phosphate-dependent enzyme"/>
    <property type="match status" value="1"/>
</dbReference>
<comment type="function">
    <text evidence="2">Pyridoxal 5'-phosphate (PLP)-binding protein, which is involved in PLP homeostasis.</text>
</comment>
<reference evidence="6" key="1">
    <citation type="journal article" date="2019" name="Int. J. Syst. Evol. Microbiol.">
        <title>The Global Catalogue of Microorganisms (GCM) 10K type strain sequencing project: providing services to taxonomists for standard genome sequencing and annotation.</title>
        <authorList>
            <consortium name="The Broad Institute Genomics Platform"/>
            <consortium name="The Broad Institute Genome Sequencing Center for Infectious Disease"/>
            <person name="Wu L."/>
            <person name="Ma J."/>
        </authorList>
    </citation>
    <scope>NUCLEOTIDE SEQUENCE [LARGE SCALE GENOMIC DNA]</scope>
    <source>
        <strain evidence="6">CGMCC 1.15277</strain>
    </source>
</reference>
<dbReference type="SUPFAM" id="SSF51419">
    <property type="entry name" value="PLP-binding barrel"/>
    <property type="match status" value="1"/>
</dbReference>
<dbReference type="InterPro" id="IPR029066">
    <property type="entry name" value="PLP-binding_barrel"/>
</dbReference>
<dbReference type="PANTHER" id="PTHR10146">
    <property type="entry name" value="PROLINE SYNTHETASE CO-TRANSCRIBED BACTERIAL HOMOLOG PROTEIN"/>
    <property type="match status" value="1"/>
</dbReference>
<comment type="caution">
    <text evidence="5">The sequence shown here is derived from an EMBL/GenBank/DDBJ whole genome shotgun (WGS) entry which is preliminary data.</text>
</comment>
<dbReference type="CDD" id="cd00635">
    <property type="entry name" value="PLPDE_III_YBL036c_like"/>
    <property type="match status" value="1"/>
</dbReference>
<evidence type="ECO:0000256" key="2">
    <source>
        <dbReference type="HAMAP-Rule" id="MF_02087"/>
    </source>
</evidence>
<dbReference type="Gene3D" id="3.20.20.10">
    <property type="entry name" value="Alanine racemase"/>
    <property type="match status" value="1"/>
</dbReference>
<dbReference type="PIRSF" id="PIRSF004848">
    <property type="entry name" value="YBL036c_PLPDEIII"/>
    <property type="match status" value="1"/>
</dbReference>
<dbReference type="Pfam" id="PF01168">
    <property type="entry name" value="Ala_racemase_N"/>
    <property type="match status" value="1"/>
</dbReference>
<dbReference type="InterPro" id="IPR001608">
    <property type="entry name" value="Ala_racemase_N"/>
</dbReference>
<evidence type="ECO:0000259" key="4">
    <source>
        <dbReference type="Pfam" id="PF01168"/>
    </source>
</evidence>
<evidence type="ECO:0000256" key="3">
    <source>
        <dbReference type="RuleBase" id="RU004514"/>
    </source>
</evidence>
<organism evidence="5 6">
    <name type="scientific">Luteococcus sanguinis</name>
    <dbReference type="NCBI Taxonomy" id="174038"/>
    <lineage>
        <taxon>Bacteria</taxon>
        <taxon>Bacillati</taxon>
        <taxon>Actinomycetota</taxon>
        <taxon>Actinomycetes</taxon>
        <taxon>Propionibacteriales</taxon>
        <taxon>Propionibacteriaceae</taxon>
        <taxon>Luteococcus</taxon>
    </lineage>
</organism>
<sequence>MITENLARVRAQVDQACADAGRDPSEVRLLPVSKTHPVDALRECQRAGYSLMGENKVQEIQAKSAALAGSDVRFALIGHLQTNKAKVVAELVDEFQCLDSLRLAAELDKRLATAGRTLQVLVQVNSSDEPQKSGLPVDEVEAFVDQLGGFSHLDVRGLMTVAVNGKPDEVAACFERVRLVRDRLRDVHALDREWDELSMGMSGDFPIAIAEGSTCVRIGTAIFGARDYSV</sequence>
<evidence type="ECO:0000313" key="6">
    <source>
        <dbReference type="Proteomes" id="UP001596266"/>
    </source>
</evidence>
<dbReference type="Proteomes" id="UP001596266">
    <property type="component" value="Unassembled WGS sequence"/>
</dbReference>
<name>A0ABW1X313_9ACTN</name>
<keyword evidence="6" id="KW-1185">Reference proteome</keyword>
<dbReference type="PANTHER" id="PTHR10146:SF14">
    <property type="entry name" value="PYRIDOXAL PHOSPHATE HOMEOSTASIS PROTEIN"/>
    <property type="match status" value="1"/>
</dbReference>
<dbReference type="RefSeq" id="WP_343884777.1">
    <property type="nucleotide sequence ID" value="NZ_BAAAKI010000003.1"/>
</dbReference>
<evidence type="ECO:0000313" key="5">
    <source>
        <dbReference type="EMBL" id="MFC6397023.1"/>
    </source>
</evidence>
<dbReference type="InterPro" id="IPR011078">
    <property type="entry name" value="PyrdxlP_homeostasis"/>
</dbReference>